<sequence>MEVDEQGFLEELLSLRRETWETFPSQMSASTDEVMMLSNGWTYNCFNEMMITNDSSLDCLVPNPSMFGGEIDMSSAKSQLDFVSSFNAMNVPFEEDLSFMMPEIDNNFTFEQKQDASPPPLFIEQQQQIVPPSPSLSNNDQTQKLIEDENDTKLKQVHQASTNQVQVFEKGEIAQMGGSTNNPLDVFKDLKSKEVLIRNTPKFEVERREMDTRVEISCAGKPGLLLSTISAIEALGLEIQQCVISCFSDFAMQASCSEELEQTKIISSDEIKQALFISAGYGGRFL</sequence>
<dbReference type="Proteomes" id="UP001177140">
    <property type="component" value="Unassembled WGS sequence"/>
</dbReference>
<dbReference type="GO" id="GO:0005634">
    <property type="term" value="C:nucleus"/>
    <property type="evidence" value="ECO:0007669"/>
    <property type="project" value="UniProtKB-SubCell"/>
</dbReference>
<evidence type="ECO:0000256" key="2">
    <source>
        <dbReference type="ARBA" id="ARBA00023242"/>
    </source>
</evidence>
<dbReference type="Pfam" id="PF22754">
    <property type="entry name" value="bHLH-TF_ACT-like_plant"/>
    <property type="match status" value="1"/>
</dbReference>
<evidence type="ECO:0000256" key="1">
    <source>
        <dbReference type="ARBA" id="ARBA00004123"/>
    </source>
</evidence>
<dbReference type="AlphaFoldDB" id="A0AA41RR98"/>
<comment type="subcellular location">
    <subcellularLocation>
        <location evidence="1">Nucleus</location>
    </subcellularLocation>
</comment>
<dbReference type="PANTHER" id="PTHR31945">
    <property type="entry name" value="TRANSCRIPTION FACTOR SCREAM2-RELATED"/>
    <property type="match status" value="1"/>
</dbReference>
<protein>
    <recommendedName>
        <fullName evidence="3">Plant bHLH transcription factor ACT-like domain-containing protein</fullName>
    </recommendedName>
</protein>
<organism evidence="4 5">
    <name type="scientific">Papaver nudicaule</name>
    <name type="common">Iceland poppy</name>
    <dbReference type="NCBI Taxonomy" id="74823"/>
    <lineage>
        <taxon>Eukaryota</taxon>
        <taxon>Viridiplantae</taxon>
        <taxon>Streptophyta</taxon>
        <taxon>Embryophyta</taxon>
        <taxon>Tracheophyta</taxon>
        <taxon>Spermatophyta</taxon>
        <taxon>Magnoliopsida</taxon>
        <taxon>Ranunculales</taxon>
        <taxon>Papaveraceae</taxon>
        <taxon>Papaveroideae</taxon>
        <taxon>Papaver</taxon>
    </lineage>
</organism>
<dbReference type="CDD" id="cd04873">
    <property type="entry name" value="ACT_UUR-ACR-like"/>
    <property type="match status" value="1"/>
</dbReference>
<dbReference type="InterPro" id="IPR054502">
    <property type="entry name" value="bHLH-TF_ACT-like_plant"/>
</dbReference>
<comment type="caution">
    <text evidence="4">The sequence shown here is derived from an EMBL/GenBank/DDBJ whole genome shotgun (WGS) entry which is preliminary data.</text>
</comment>
<evidence type="ECO:0000313" key="4">
    <source>
        <dbReference type="EMBL" id="MCL7025387.1"/>
    </source>
</evidence>
<name>A0AA41RR98_PAPNU</name>
<gene>
    <name evidence="4" type="ORF">MKW94_006130</name>
</gene>
<keyword evidence="2" id="KW-0539">Nucleus</keyword>
<dbReference type="InterPro" id="IPR051358">
    <property type="entry name" value="TF_AMS/ICE1/BHLH6-like"/>
</dbReference>
<dbReference type="GO" id="GO:0003700">
    <property type="term" value="F:DNA-binding transcription factor activity"/>
    <property type="evidence" value="ECO:0007669"/>
    <property type="project" value="TreeGrafter"/>
</dbReference>
<dbReference type="EMBL" id="JAJJMA010044806">
    <property type="protein sequence ID" value="MCL7025387.1"/>
    <property type="molecule type" value="Genomic_DNA"/>
</dbReference>
<dbReference type="GO" id="GO:0043565">
    <property type="term" value="F:sequence-specific DNA binding"/>
    <property type="evidence" value="ECO:0007669"/>
    <property type="project" value="TreeGrafter"/>
</dbReference>
<accession>A0AA41RR98</accession>
<proteinExistence type="predicted"/>
<reference evidence="4" key="1">
    <citation type="submission" date="2022-03" db="EMBL/GenBank/DDBJ databases">
        <title>A functionally conserved STORR gene fusion in Papaver species that diverged 16.8 million years ago.</title>
        <authorList>
            <person name="Catania T."/>
        </authorList>
    </citation>
    <scope>NUCLEOTIDE SEQUENCE</scope>
    <source>
        <strain evidence="4">S-191538</strain>
    </source>
</reference>
<evidence type="ECO:0000259" key="3">
    <source>
        <dbReference type="Pfam" id="PF22754"/>
    </source>
</evidence>
<dbReference type="PANTHER" id="PTHR31945:SF15">
    <property type="entry name" value="TRANSCRIPTION FACTOR BHLH61-RELATED"/>
    <property type="match status" value="1"/>
</dbReference>
<feature type="domain" description="Plant bHLH transcription factor ACT-like" evidence="3">
    <location>
        <begin position="204"/>
        <end position="275"/>
    </location>
</feature>
<keyword evidence="5" id="KW-1185">Reference proteome</keyword>
<evidence type="ECO:0000313" key="5">
    <source>
        <dbReference type="Proteomes" id="UP001177140"/>
    </source>
</evidence>